<name>A0A2T3Y0M1_9BURK</name>
<sequence length="76" mass="8216">MIPFLVLDLSPVPVGKTATDAFRQTLDLATSRETWWNIGSISRCEWIPVSEPDAVIKRVAGSPLRISAADAVANHG</sequence>
<organism evidence="1 2">
    <name type="scientific">Trinickia symbiotica</name>
    <dbReference type="NCBI Taxonomy" id="863227"/>
    <lineage>
        <taxon>Bacteria</taxon>
        <taxon>Pseudomonadati</taxon>
        <taxon>Pseudomonadota</taxon>
        <taxon>Betaproteobacteria</taxon>
        <taxon>Burkholderiales</taxon>
        <taxon>Burkholderiaceae</taxon>
        <taxon>Trinickia</taxon>
    </lineage>
</organism>
<protein>
    <submittedName>
        <fullName evidence="1">Uncharacterized protein</fullName>
    </submittedName>
</protein>
<proteinExistence type="predicted"/>
<accession>A0A2T3Y0M1</accession>
<dbReference type="RefSeq" id="WP_107148672.1">
    <property type="nucleotide sequence ID" value="NZ_PYUC01000001.1"/>
</dbReference>
<comment type="caution">
    <text evidence="1">The sequence shown here is derived from an EMBL/GenBank/DDBJ whole genome shotgun (WGS) entry which is preliminary data.</text>
</comment>
<evidence type="ECO:0000313" key="1">
    <source>
        <dbReference type="EMBL" id="PTB22288.1"/>
    </source>
</evidence>
<evidence type="ECO:0000313" key="2">
    <source>
        <dbReference type="Proteomes" id="UP000240638"/>
    </source>
</evidence>
<gene>
    <name evidence="1" type="ORF">C9I57_00285</name>
</gene>
<dbReference type="AlphaFoldDB" id="A0A2T3Y0M1"/>
<dbReference type="Proteomes" id="UP000240638">
    <property type="component" value="Unassembled WGS sequence"/>
</dbReference>
<dbReference type="EMBL" id="PYUC01000001">
    <property type="protein sequence ID" value="PTB22288.1"/>
    <property type="molecule type" value="Genomic_DNA"/>
</dbReference>
<reference evidence="1 2" key="1">
    <citation type="submission" date="2018-03" db="EMBL/GenBank/DDBJ databases">
        <title>Whole genome analyses suggest that Burkholderia sensu lato contains two further novel genera in the rhizoxinica-symbiotica group Mycetohabitans gen. nov., and Trinickia gen. nov.: implications for the evolution of diazotrophy and nodulation in the Burkholderiaceae.</title>
        <authorList>
            <person name="Estrada De Los Santos P."/>
            <person name="Palmer M."/>
            <person name="Chavez-Ramirez B."/>
            <person name="Steenkamp E.T."/>
            <person name="Hirsch A.M."/>
            <person name="Manyaka P."/>
            <person name="Maluk M."/>
            <person name="Lafos M."/>
            <person name="Crook M."/>
            <person name="Gross E."/>
            <person name="Simon M.F."/>
            <person name="Bueno Dos Reis Junior F."/>
            <person name="Poole P.S."/>
            <person name="Venter S.N."/>
            <person name="James E.K."/>
        </authorList>
    </citation>
    <scope>NUCLEOTIDE SEQUENCE [LARGE SCALE GENOMIC DNA]</scope>
    <source>
        <strain evidence="1 2">JPY-366</strain>
    </source>
</reference>